<dbReference type="InterPro" id="IPR053943">
    <property type="entry name" value="RlmKL-like_Mtase_CS"/>
</dbReference>
<proteinExistence type="predicted"/>
<dbReference type="InterPro" id="IPR054170">
    <property type="entry name" value="RlmL_1st"/>
</dbReference>
<accession>A0ABY7QU02</accession>
<dbReference type="InterPro" id="IPR000241">
    <property type="entry name" value="RlmKL-like_Mtase"/>
</dbReference>
<feature type="domain" description="RlmL ferredoxin-like" evidence="5">
    <location>
        <begin position="3"/>
        <end position="58"/>
    </location>
</feature>
<name>A0ABY7QU02_9FIRM</name>
<dbReference type="PROSITE" id="PS00092">
    <property type="entry name" value="N6_MTASE"/>
    <property type="match status" value="1"/>
</dbReference>
<dbReference type="PANTHER" id="PTHR47313">
    <property type="entry name" value="RIBOSOMAL RNA LARGE SUBUNIT METHYLTRANSFERASE K/L"/>
    <property type="match status" value="1"/>
</dbReference>
<dbReference type="Gene3D" id="3.30.2130.30">
    <property type="match status" value="1"/>
</dbReference>
<dbReference type="InterPro" id="IPR029063">
    <property type="entry name" value="SAM-dependent_MTases_sf"/>
</dbReference>
<keyword evidence="7" id="KW-1185">Reference proteome</keyword>
<sequence length="374" mass="42341">MTQIIVTANFGLEASVKRELKNLGYDELSVSDGRITLTGEARDIAILNLNLRCAERVLMEVGAFKALSFDQLFEEVKALPWADLLFEDANFSVDAKSYKSRLYSLADIQRISEKAIVEKLKLTYKRSFYEKTGNRHRIEVAIRNDRVVVSLDTSGDGLHKRGYRAASFKAPISETLAAAMIELSYWNPDRPLVDPFCGSGTILIEAAMMGKNIAPGLTRHFDFEHFKFMDASHLKEERARAYAHIDYDTKLDLIGSDIARKAIDIAKMNTEMLGLEDDIRFFVKDVRELDLPDNYGVIITNPPYGMRIGGEEVAELEKALKALYRSVPTYSMYVISAHEALEKNVGKANRNRKLYNGGLLSYYYQYFGPRPKTV</sequence>
<feature type="domain" description="THUMP" evidence="4">
    <location>
        <begin position="68"/>
        <end position="152"/>
    </location>
</feature>
<dbReference type="Gene3D" id="3.40.50.150">
    <property type="entry name" value="Vaccinia Virus protein VP39"/>
    <property type="match status" value="1"/>
</dbReference>
<dbReference type="Pfam" id="PF01170">
    <property type="entry name" value="UPF0020"/>
    <property type="match status" value="1"/>
</dbReference>
<dbReference type="PANTHER" id="PTHR47313:SF1">
    <property type="entry name" value="RIBOSOMAL RNA LARGE SUBUNIT METHYLTRANSFERASE K_L"/>
    <property type="match status" value="1"/>
</dbReference>
<organism evidence="6 7">
    <name type="scientific">Peptoniphilus equinus</name>
    <dbReference type="NCBI Taxonomy" id="3016343"/>
    <lineage>
        <taxon>Bacteria</taxon>
        <taxon>Bacillati</taxon>
        <taxon>Bacillota</taxon>
        <taxon>Tissierellia</taxon>
        <taxon>Tissierellales</taxon>
        <taxon>Peptoniphilaceae</taxon>
        <taxon>Peptoniphilus</taxon>
    </lineage>
</organism>
<evidence type="ECO:0000259" key="3">
    <source>
        <dbReference type="Pfam" id="PF01170"/>
    </source>
</evidence>
<dbReference type="Pfam" id="PF02926">
    <property type="entry name" value="THUMP"/>
    <property type="match status" value="1"/>
</dbReference>
<feature type="domain" description="Ribosomal RNA large subunit methyltransferase K/L-like methyltransferase" evidence="3">
    <location>
        <begin position="161"/>
        <end position="349"/>
    </location>
</feature>
<dbReference type="GO" id="GO:0032259">
    <property type="term" value="P:methylation"/>
    <property type="evidence" value="ECO:0007669"/>
    <property type="project" value="UniProtKB-KW"/>
</dbReference>
<dbReference type="PROSITE" id="PS01261">
    <property type="entry name" value="UPF0020"/>
    <property type="match status" value="1"/>
</dbReference>
<dbReference type="GO" id="GO:0008168">
    <property type="term" value="F:methyltransferase activity"/>
    <property type="evidence" value="ECO:0007669"/>
    <property type="project" value="UniProtKB-KW"/>
</dbReference>
<evidence type="ECO:0000259" key="4">
    <source>
        <dbReference type="Pfam" id="PF02926"/>
    </source>
</evidence>
<evidence type="ECO:0000256" key="2">
    <source>
        <dbReference type="ARBA" id="ARBA00022679"/>
    </source>
</evidence>
<dbReference type="InterPro" id="IPR004114">
    <property type="entry name" value="THUMP_dom"/>
</dbReference>
<protein>
    <submittedName>
        <fullName evidence="6">Class I SAM-dependent RNA methyltransferase</fullName>
    </submittedName>
</protein>
<keyword evidence="2" id="KW-0808">Transferase</keyword>
<evidence type="ECO:0000256" key="1">
    <source>
        <dbReference type="ARBA" id="ARBA00022603"/>
    </source>
</evidence>
<gene>
    <name evidence="6" type="ORF">O6R05_01560</name>
</gene>
<dbReference type="CDD" id="cd11715">
    <property type="entry name" value="THUMP_AdoMetMT"/>
    <property type="match status" value="1"/>
</dbReference>
<dbReference type="RefSeq" id="WP_271191789.1">
    <property type="nucleotide sequence ID" value="NZ_CP115667.1"/>
</dbReference>
<evidence type="ECO:0000313" key="6">
    <source>
        <dbReference type="EMBL" id="WBW50257.1"/>
    </source>
</evidence>
<keyword evidence="1 6" id="KW-0489">Methyltransferase</keyword>
<dbReference type="SUPFAM" id="SSF53335">
    <property type="entry name" value="S-adenosyl-L-methionine-dependent methyltransferases"/>
    <property type="match status" value="1"/>
</dbReference>
<reference evidence="6 7" key="1">
    <citation type="submission" date="2023-01" db="EMBL/GenBank/DDBJ databases">
        <authorList>
            <person name="Lee S.H."/>
            <person name="Jung H.S."/>
            <person name="Yun J.U."/>
        </authorList>
    </citation>
    <scope>NUCLEOTIDE SEQUENCE [LARGE SCALE GENOMIC DNA]</scope>
    <source>
        <strain evidence="6 7">CBA3646</strain>
    </source>
</reference>
<dbReference type="Pfam" id="PF22020">
    <property type="entry name" value="RlmL_1st"/>
    <property type="match status" value="1"/>
</dbReference>
<dbReference type="InterPro" id="IPR002052">
    <property type="entry name" value="DNA_methylase_N6_adenine_CS"/>
</dbReference>
<dbReference type="Proteomes" id="UP001210339">
    <property type="component" value="Chromosome"/>
</dbReference>
<dbReference type="PRINTS" id="PR00507">
    <property type="entry name" value="N12N6MTFRASE"/>
</dbReference>
<evidence type="ECO:0000313" key="7">
    <source>
        <dbReference type="Proteomes" id="UP001210339"/>
    </source>
</evidence>
<evidence type="ECO:0000259" key="5">
    <source>
        <dbReference type="Pfam" id="PF22020"/>
    </source>
</evidence>
<dbReference type="EMBL" id="CP115667">
    <property type="protein sequence ID" value="WBW50257.1"/>
    <property type="molecule type" value="Genomic_DNA"/>
</dbReference>